<dbReference type="AlphaFoldDB" id="A0A392W1H4"/>
<dbReference type="EMBL" id="LXQA011309523">
    <property type="protein sequence ID" value="MCI92755.1"/>
    <property type="molecule type" value="Genomic_DNA"/>
</dbReference>
<name>A0A392W1H4_9FABA</name>
<accession>A0A392W1H4</accession>
<keyword evidence="2" id="KW-1185">Reference proteome</keyword>
<feature type="non-terminal residue" evidence="1">
    <location>
        <position position="1"/>
    </location>
</feature>
<proteinExistence type="predicted"/>
<protein>
    <submittedName>
        <fullName evidence="1">Uncharacterized protein</fullName>
    </submittedName>
</protein>
<sequence>CSDAQVSASEAKVFRVLGYVPRDVNGYPWAWIV</sequence>
<reference evidence="1 2" key="1">
    <citation type="journal article" date="2018" name="Front. Plant Sci.">
        <title>Red Clover (Trifolium pratense) and Zigzag Clover (T. medium) - A Picture of Genomic Similarities and Differences.</title>
        <authorList>
            <person name="Dluhosova J."/>
            <person name="Istvanek J."/>
            <person name="Nedelnik J."/>
            <person name="Repkova J."/>
        </authorList>
    </citation>
    <scope>NUCLEOTIDE SEQUENCE [LARGE SCALE GENOMIC DNA]</scope>
    <source>
        <strain evidence="2">cv. 10/8</strain>
        <tissue evidence="1">Leaf</tissue>
    </source>
</reference>
<evidence type="ECO:0000313" key="2">
    <source>
        <dbReference type="Proteomes" id="UP000265520"/>
    </source>
</evidence>
<comment type="caution">
    <text evidence="1">The sequence shown here is derived from an EMBL/GenBank/DDBJ whole genome shotgun (WGS) entry which is preliminary data.</text>
</comment>
<dbReference type="Proteomes" id="UP000265520">
    <property type="component" value="Unassembled WGS sequence"/>
</dbReference>
<organism evidence="1 2">
    <name type="scientific">Trifolium medium</name>
    <dbReference type="NCBI Taxonomy" id="97028"/>
    <lineage>
        <taxon>Eukaryota</taxon>
        <taxon>Viridiplantae</taxon>
        <taxon>Streptophyta</taxon>
        <taxon>Embryophyta</taxon>
        <taxon>Tracheophyta</taxon>
        <taxon>Spermatophyta</taxon>
        <taxon>Magnoliopsida</taxon>
        <taxon>eudicotyledons</taxon>
        <taxon>Gunneridae</taxon>
        <taxon>Pentapetalae</taxon>
        <taxon>rosids</taxon>
        <taxon>fabids</taxon>
        <taxon>Fabales</taxon>
        <taxon>Fabaceae</taxon>
        <taxon>Papilionoideae</taxon>
        <taxon>50 kb inversion clade</taxon>
        <taxon>NPAAA clade</taxon>
        <taxon>Hologalegina</taxon>
        <taxon>IRL clade</taxon>
        <taxon>Trifolieae</taxon>
        <taxon>Trifolium</taxon>
    </lineage>
</organism>
<evidence type="ECO:0000313" key="1">
    <source>
        <dbReference type="EMBL" id="MCI92755.1"/>
    </source>
</evidence>